<dbReference type="Pfam" id="PF05433">
    <property type="entry name" value="Rick_17kDa_Anti"/>
    <property type="match status" value="1"/>
</dbReference>
<evidence type="ECO:0000256" key="3">
    <source>
        <dbReference type="SAM" id="SignalP"/>
    </source>
</evidence>
<dbReference type="InParanoid" id="A0A1B1YPN3"/>
<dbReference type="PANTHER" id="PTHR35603:SF2">
    <property type="entry name" value="OUTER MEMBRANE LIPOPROTEIN"/>
    <property type="match status" value="1"/>
</dbReference>
<dbReference type="AlphaFoldDB" id="A0A1B1YPN3"/>
<keyword evidence="3" id="KW-0732">Signal</keyword>
<feature type="chain" id="PRO_5008533015" description="Glycine zipper 2TM domain-containing protein" evidence="3">
    <location>
        <begin position="23"/>
        <end position="179"/>
    </location>
</feature>
<dbReference type="KEGG" id="gbi:PG2T_00030"/>
<keyword evidence="6" id="KW-1185">Reference proteome</keyword>
<reference evidence="6" key="1">
    <citation type="submission" date="2016-03" db="EMBL/GenBank/DDBJ databases">
        <title>Complete genome sequence of Solimmundus cernigliae, representing a novel lineage of polycyclic aromatic hydrocarbon degraders within the Gammaproteobacteria.</title>
        <authorList>
            <person name="Singleton D.R."/>
            <person name="Dickey A.N."/>
            <person name="Scholl E.H."/>
            <person name="Wright F.A."/>
            <person name="Aitken M.D."/>
        </authorList>
    </citation>
    <scope>NUCLEOTIDE SEQUENCE [LARGE SCALE GENOMIC DNA]</scope>
    <source>
        <strain evidence="6">TR3.2</strain>
    </source>
</reference>
<dbReference type="STRING" id="1810504.PG2T_00030"/>
<protein>
    <recommendedName>
        <fullName evidence="4">Glycine zipper 2TM domain-containing protein</fullName>
    </recommendedName>
</protein>
<dbReference type="OrthoDB" id="8909257at2"/>
<gene>
    <name evidence="5" type="ORF">PG2T_00030</name>
</gene>
<dbReference type="InterPro" id="IPR008816">
    <property type="entry name" value="Gly_zipper_2TM_dom"/>
</dbReference>
<feature type="signal peptide" evidence="3">
    <location>
        <begin position="1"/>
        <end position="22"/>
    </location>
</feature>
<dbReference type="InterPro" id="IPR051407">
    <property type="entry name" value="Bact_OM_lipoprot/Surf_antigen"/>
</dbReference>
<evidence type="ECO:0000313" key="6">
    <source>
        <dbReference type="Proteomes" id="UP000092952"/>
    </source>
</evidence>
<proteinExistence type="predicted"/>
<dbReference type="FunCoup" id="A0A1B1YPN3">
    <property type="interactions" value="22"/>
</dbReference>
<dbReference type="Proteomes" id="UP000092952">
    <property type="component" value="Chromosome"/>
</dbReference>
<dbReference type="EMBL" id="CP014671">
    <property type="protein sequence ID" value="ANX02740.1"/>
    <property type="molecule type" value="Genomic_DNA"/>
</dbReference>
<dbReference type="PROSITE" id="PS51257">
    <property type="entry name" value="PROKAR_LIPOPROTEIN"/>
    <property type="match status" value="1"/>
</dbReference>
<dbReference type="GO" id="GO:0019867">
    <property type="term" value="C:outer membrane"/>
    <property type="evidence" value="ECO:0007669"/>
    <property type="project" value="InterPro"/>
</dbReference>
<comment type="subcellular location">
    <subcellularLocation>
        <location evidence="1">Membrane</location>
    </subcellularLocation>
</comment>
<keyword evidence="2" id="KW-0472">Membrane</keyword>
<dbReference type="RefSeq" id="WP_068802255.1">
    <property type="nucleotide sequence ID" value="NZ_CP014671.1"/>
</dbReference>
<sequence length="179" mass="20360">MKLTRLLVILPLFAGCANNAAAGYRGDRDRYYVDARVVHVEPMYRTVRVEQPRRECWDEEVYVERPGYRSHTGVILGGIVGGVLGHELGGRHHEGIATAAGTVLGASVGRDLSNRRRSDDGYYTSRERCEVRHEYTSEQRIDGYRVTYAYAGREHVTITDYEPGERIRVRVAVQPQDEY</sequence>
<accession>A0A1B1YPN3</accession>
<evidence type="ECO:0000256" key="2">
    <source>
        <dbReference type="ARBA" id="ARBA00023136"/>
    </source>
</evidence>
<dbReference type="PANTHER" id="PTHR35603">
    <property type="match status" value="1"/>
</dbReference>
<name>A0A1B1YPN3_9GAMM</name>
<evidence type="ECO:0000259" key="4">
    <source>
        <dbReference type="Pfam" id="PF05433"/>
    </source>
</evidence>
<evidence type="ECO:0000256" key="1">
    <source>
        <dbReference type="ARBA" id="ARBA00004370"/>
    </source>
</evidence>
<organism evidence="5 6">
    <name type="scientific">Immundisolibacter cernigliae</name>
    <dbReference type="NCBI Taxonomy" id="1810504"/>
    <lineage>
        <taxon>Bacteria</taxon>
        <taxon>Pseudomonadati</taxon>
        <taxon>Pseudomonadota</taxon>
        <taxon>Gammaproteobacteria</taxon>
        <taxon>Immundisolibacterales</taxon>
        <taxon>Immundisolibacteraceae</taxon>
        <taxon>Immundisolibacter</taxon>
    </lineage>
</organism>
<evidence type="ECO:0000313" key="5">
    <source>
        <dbReference type="EMBL" id="ANX02740.1"/>
    </source>
</evidence>
<feature type="domain" description="Glycine zipper 2TM" evidence="4">
    <location>
        <begin position="73"/>
        <end position="111"/>
    </location>
</feature>